<accession>X1H5R6</accession>
<comment type="caution">
    <text evidence="1">The sequence shown here is derived from an EMBL/GenBank/DDBJ whole genome shotgun (WGS) entry which is preliminary data.</text>
</comment>
<evidence type="ECO:0000313" key="1">
    <source>
        <dbReference type="EMBL" id="GAH52425.1"/>
    </source>
</evidence>
<dbReference type="EMBL" id="BARU01022060">
    <property type="protein sequence ID" value="GAH52425.1"/>
    <property type="molecule type" value="Genomic_DNA"/>
</dbReference>
<reference evidence="1" key="1">
    <citation type="journal article" date="2014" name="Front. Microbiol.">
        <title>High frequency of phylogenetically diverse reductive dehalogenase-homologous genes in deep subseafloor sedimentary metagenomes.</title>
        <authorList>
            <person name="Kawai M."/>
            <person name="Futagami T."/>
            <person name="Toyoda A."/>
            <person name="Takaki Y."/>
            <person name="Nishi S."/>
            <person name="Hori S."/>
            <person name="Arai W."/>
            <person name="Tsubouchi T."/>
            <person name="Morono Y."/>
            <person name="Uchiyama I."/>
            <person name="Ito T."/>
            <person name="Fujiyama A."/>
            <person name="Inagaki F."/>
            <person name="Takami H."/>
        </authorList>
    </citation>
    <scope>NUCLEOTIDE SEQUENCE</scope>
    <source>
        <strain evidence="1">Expedition CK06-06</strain>
    </source>
</reference>
<organism evidence="1">
    <name type="scientific">marine sediment metagenome</name>
    <dbReference type="NCBI Taxonomy" id="412755"/>
    <lineage>
        <taxon>unclassified sequences</taxon>
        <taxon>metagenomes</taxon>
        <taxon>ecological metagenomes</taxon>
    </lineage>
</organism>
<sequence>GVNMRAVYIQQTLGRGEKRKSQWIRIGQVCFLCAHYIQELKGLREVKTGEMNPNKLCPKGWAWLIGDCDFTPDEGDCNDCEEPLAPIMKEAR</sequence>
<gene>
    <name evidence="1" type="ORF">S03H2_35994</name>
</gene>
<protein>
    <submittedName>
        <fullName evidence="1">Uncharacterized protein</fullName>
    </submittedName>
</protein>
<name>X1H5R6_9ZZZZ</name>
<dbReference type="AlphaFoldDB" id="X1H5R6"/>
<proteinExistence type="predicted"/>
<feature type="non-terminal residue" evidence="1">
    <location>
        <position position="1"/>
    </location>
</feature>